<feature type="domain" description="AAA+ ATPase" evidence="4">
    <location>
        <begin position="209"/>
        <end position="371"/>
    </location>
</feature>
<keyword evidence="3" id="KW-0067">ATP-binding</keyword>
<dbReference type="GO" id="GO:0006508">
    <property type="term" value="P:proteolysis"/>
    <property type="evidence" value="ECO:0007669"/>
    <property type="project" value="UniProtKB-KW"/>
</dbReference>
<sequence>MELSIVHSRALSGLSAPPVRVETHLSNGLPAFNIVGLPETAVRESKERVRSALLNSHFEFPDRRITINLAPADLPKEGGRFDLPIALGILLASGQLEERLSGKHEFLGELALDGSLQAVPGAVCAALAASACGNTLVVPEPNLGNASQVPDACVLGASDLLTLCAHINGAARLERATVVAEPAEPHYEDLGDVVGQAAARRALEIAAAGGHNLLFIGPPGTGKTMLASRLPGILPPPSREESLVTLALRDFRGLDAASEALRRPFRSPHHSATAAALIGGGKNPRPGEASLAHGGVLFLDELPEFNRHCLEALREPLESGQVTLSRASYKQTYPAAFQLVAAMNPCPCGYLGDQQRHCRCTPEQIQRYRGRVSGPLLDRIDLHVQVPRQAPELLLRKSASAESSANIRQRVIRCRQRQLARQHCSNARLGAEALLDICALDQRQRDRLAELAAQLQLSGRGLHRTLRVARTLADMAGHEQISHTDIAEALAFRES</sequence>
<dbReference type="NCBIfam" id="NF007365">
    <property type="entry name" value="PRK09862.1"/>
    <property type="match status" value="1"/>
</dbReference>
<keyword evidence="5" id="KW-0645">Protease</keyword>
<keyword evidence="5" id="KW-0378">Hydrolase</keyword>
<dbReference type="Pfam" id="PF13335">
    <property type="entry name" value="Mg_chelatase_C"/>
    <property type="match status" value="1"/>
</dbReference>
<dbReference type="Gene3D" id="3.40.50.300">
    <property type="entry name" value="P-loop containing nucleotide triphosphate hydrolases"/>
    <property type="match status" value="1"/>
</dbReference>
<dbReference type="GO" id="GO:0005524">
    <property type="term" value="F:ATP binding"/>
    <property type="evidence" value="ECO:0007669"/>
    <property type="project" value="UniProtKB-KW"/>
</dbReference>
<dbReference type="PRINTS" id="PR01657">
    <property type="entry name" value="MCMFAMILY"/>
</dbReference>
<evidence type="ECO:0000256" key="2">
    <source>
        <dbReference type="ARBA" id="ARBA00022741"/>
    </source>
</evidence>
<accession>A0A4R5LVD1</accession>
<dbReference type="InterPro" id="IPR020568">
    <property type="entry name" value="Ribosomal_Su5_D2-typ_SF"/>
</dbReference>
<dbReference type="PANTHER" id="PTHR32039:SF7">
    <property type="entry name" value="COMPETENCE PROTEIN COMM"/>
    <property type="match status" value="1"/>
</dbReference>
<dbReference type="Pfam" id="PF01078">
    <property type="entry name" value="Mg_chelatase"/>
    <property type="match status" value="1"/>
</dbReference>
<dbReference type="AlphaFoldDB" id="A0A4R5LVD1"/>
<dbReference type="InterPro" id="IPR027417">
    <property type="entry name" value="P-loop_NTPase"/>
</dbReference>
<evidence type="ECO:0000259" key="4">
    <source>
        <dbReference type="SMART" id="SM00382"/>
    </source>
</evidence>
<name>A0A4R5LVD1_9GAMM</name>
<evidence type="ECO:0000313" key="6">
    <source>
        <dbReference type="Proteomes" id="UP000295554"/>
    </source>
</evidence>
<organism evidence="5 6">
    <name type="scientific">Seongchinamella unica</name>
    <dbReference type="NCBI Taxonomy" id="2547392"/>
    <lineage>
        <taxon>Bacteria</taxon>
        <taxon>Pseudomonadati</taxon>
        <taxon>Pseudomonadota</taxon>
        <taxon>Gammaproteobacteria</taxon>
        <taxon>Cellvibrionales</taxon>
        <taxon>Halieaceae</taxon>
        <taxon>Seongchinamella</taxon>
    </lineage>
</organism>
<dbReference type="InterPro" id="IPR001208">
    <property type="entry name" value="MCM_dom"/>
</dbReference>
<dbReference type="OrthoDB" id="9813147at2"/>
<dbReference type="InterPro" id="IPR014721">
    <property type="entry name" value="Ribsml_uS5_D2-typ_fold_subgr"/>
</dbReference>
<proteinExistence type="inferred from homology"/>
<dbReference type="SMART" id="SM00382">
    <property type="entry name" value="AAA"/>
    <property type="match status" value="1"/>
</dbReference>
<dbReference type="Proteomes" id="UP000295554">
    <property type="component" value="Unassembled WGS sequence"/>
</dbReference>
<evidence type="ECO:0000256" key="3">
    <source>
        <dbReference type="ARBA" id="ARBA00022840"/>
    </source>
</evidence>
<dbReference type="CDD" id="cd00009">
    <property type="entry name" value="AAA"/>
    <property type="match status" value="1"/>
</dbReference>
<keyword evidence="6" id="KW-1185">Reference proteome</keyword>
<dbReference type="PANTHER" id="PTHR32039">
    <property type="entry name" value="MAGNESIUM-CHELATASE SUBUNIT CHLI"/>
    <property type="match status" value="1"/>
</dbReference>
<comment type="caution">
    <text evidence="5">The sequence shown here is derived from an EMBL/GenBank/DDBJ whole genome shotgun (WGS) entry which is preliminary data.</text>
</comment>
<dbReference type="NCBIfam" id="TIGR00368">
    <property type="entry name" value="YifB family Mg chelatase-like AAA ATPase"/>
    <property type="match status" value="1"/>
</dbReference>
<dbReference type="InterPro" id="IPR004482">
    <property type="entry name" value="Mg_chelat-rel"/>
</dbReference>
<comment type="similarity">
    <text evidence="1">Belongs to the Mg-chelatase subunits D/I family. ComM subfamily.</text>
</comment>
<reference evidence="5 6" key="1">
    <citation type="submission" date="2019-03" db="EMBL/GenBank/DDBJ databases">
        <title>Seongchinamella monodicae gen. nov., sp. nov., a novel member of the Gammaproteobacteria isolated from a tidal mudflat of beach.</title>
        <authorList>
            <person name="Yang H.G."/>
            <person name="Kang J.W."/>
            <person name="Lee S.D."/>
        </authorList>
    </citation>
    <scope>NUCLEOTIDE SEQUENCE [LARGE SCALE GENOMIC DNA]</scope>
    <source>
        <strain evidence="5 6">GH4-78</strain>
    </source>
</reference>
<evidence type="ECO:0000313" key="5">
    <source>
        <dbReference type="EMBL" id="TDG15307.1"/>
    </source>
</evidence>
<evidence type="ECO:0000256" key="1">
    <source>
        <dbReference type="ARBA" id="ARBA00006354"/>
    </source>
</evidence>
<dbReference type="Pfam" id="PF13541">
    <property type="entry name" value="ChlI"/>
    <property type="match status" value="1"/>
</dbReference>
<gene>
    <name evidence="5" type="ORF">E2F43_03475</name>
</gene>
<protein>
    <submittedName>
        <fullName evidence="5">ATP-dependent protease</fullName>
    </submittedName>
</protein>
<dbReference type="InterPro" id="IPR025158">
    <property type="entry name" value="Mg_chelat-rel_C"/>
</dbReference>
<dbReference type="SUPFAM" id="SSF54211">
    <property type="entry name" value="Ribosomal protein S5 domain 2-like"/>
    <property type="match status" value="1"/>
</dbReference>
<dbReference type="EMBL" id="SMSE01000001">
    <property type="protein sequence ID" value="TDG15307.1"/>
    <property type="molecule type" value="Genomic_DNA"/>
</dbReference>
<dbReference type="GO" id="GO:0003677">
    <property type="term" value="F:DNA binding"/>
    <property type="evidence" value="ECO:0007669"/>
    <property type="project" value="InterPro"/>
</dbReference>
<dbReference type="InterPro" id="IPR045006">
    <property type="entry name" value="CHLI-like"/>
</dbReference>
<dbReference type="SUPFAM" id="SSF52540">
    <property type="entry name" value="P-loop containing nucleoside triphosphate hydrolases"/>
    <property type="match status" value="1"/>
</dbReference>
<dbReference type="InterPro" id="IPR000523">
    <property type="entry name" value="Mg_chelatse_chII-like_cat_dom"/>
</dbReference>
<dbReference type="InterPro" id="IPR003593">
    <property type="entry name" value="AAA+_ATPase"/>
</dbReference>
<dbReference type="RefSeq" id="WP_133209578.1">
    <property type="nucleotide sequence ID" value="NZ_SMSE01000001.1"/>
</dbReference>
<dbReference type="Gene3D" id="3.30.230.10">
    <property type="match status" value="1"/>
</dbReference>
<keyword evidence="2" id="KW-0547">Nucleotide-binding</keyword>
<dbReference type="GO" id="GO:0008233">
    <property type="term" value="F:peptidase activity"/>
    <property type="evidence" value="ECO:0007669"/>
    <property type="project" value="UniProtKB-KW"/>
</dbReference>